<evidence type="ECO:0000256" key="2">
    <source>
        <dbReference type="ARBA" id="ARBA00006727"/>
    </source>
</evidence>
<dbReference type="Pfam" id="PF07690">
    <property type="entry name" value="MFS_1"/>
    <property type="match status" value="1"/>
</dbReference>
<feature type="transmembrane region" description="Helical" evidence="4">
    <location>
        <begin position="294"/>
        <end position="313"/>
    </location>
</feature>
<comment type="similarity">
    <text evidence="2">Belongs to the major facilitator superfamily. Monocarboxylate porter (TC 2.A.1.13) family.</text>
</comment>
<dbReference type="InterPro" id="IPR020846">
    <property type="entry name" value="MFS_dom"/>
</dbReference>
<feature type="transmembrane region" description="Helical" evidence="4">
    <location>
        <begin position="380"/>
        <end position="402"/>
    </location>
</feature>
<keyword evidence="4" id="KW-0812">Transmembrane</keyword>
<dbReference type="InterPro" id="IPR050327">
    <property type="entry name" value="Proton-linked_MCT"/>
</dbReference>
<keyword evidence="4" id="KW-0472">Membrane</keyword>
<dbReference type="InterPro" id="IPR011701">
    <property type="entry name" value="MFS"/>
</dbReference>
<dbReference type="GO" id="GO:0016020">
    <property type="term" value="C:membrane"/>
    <property type="evidence" value="ECO:0007669"/>
    <property type="project" value="UniProtKB-SubCell"/>
</dbReference>
<feature type="transmembrane region" description="Helical" evidence="4">
    <location>
        <begin position="320"/>
        <end position="340"/>
    </location>
</feature>
<feature type="transmembrane region" description="Helical" evidence="4">
    <location>
        <begin position="262"/>
        <end position="288"/>
    </location>
</feature>
<feature type="transmembrane region" description="Helical" evidence="4">
    <location>
        <begin position="346"/>
        <end position="368"/>
    </location>
</feature>
<feature type="transmembrane region" description="Helical" evidence="4">
    <location>
        <begin position="183"/>
        <end position="203"/>
    </location>
</feature>
<feature type="transmembrane region" description="Helical" evidence="4">
    <location>
        <begin position="215"/>
        <end position="235"/>
    </location>
</feature>
<accession>A0A0W0FDL1</accession>
<dbReference type="PANTHER" id="PTHR11360">
    <property type="entry name" value="MONOCARBOXYLATE TRANSPORTER"/>
    <property type="match status" value="1"/>
</dbReference>
<dbReference type="PROSITE" id="PS50850">
    <property type="entry name" value="MFS"/>
    <property type="match status" value="1"/>
</dbReference>
<keyword evidence="4" id="KW-1133">Transmembrane helix</keyword>
<feature type="transmembrane region" description="Helical" evidence="4">
    <location>
        <begin position="148"/>
        <end position="171"/>
    </location>
</feature>
<dbReference type="eggNOG" id="KOG2504">
    <property type="taxonomic scope" value="Eukaryota"/>
</dbReference>
<feature type="transmembrane region" description="Helical" evidence="4">
    <location>
        <begin position="414"/>
        <end position="433"/>
    </location>
</feature>
<feature type="transmembrane region" description="Helical" evidence="4">
    <location>
        <begin position="97"/>
        <end position="116"/>
    </location>
</feature>
<evidence type="ECO:0000259" key="5">
    <source>
        <dbReference type="PROSITE" id="PS50850"/>
    </source>
</evidence>
<evidence type="ECO:0000313" key="6">
    <source>
        <dbReference type="EMBL" id="KTB34308.1"/>
    </source>
</evidence>
<feature type="compositionally biased region" description="Basic and acidic residues" evidence="3">
    <location>
        <begin position="1"/>
        <end position="30"/>
    </location>
</feature>
<name>A0A0W0FDL1_MONRR</name>
<gene>
    <name evidence="6" type="ORF">WG66_13118</name>
</gene>
<dbReference type="SUPFAM" id="SSF103473">
    <property type="entry name" value="MFS general substrate transporter"/>
    <property type="match status" value="1"/>
</dbReference>
<reference evidence="6 7" key="1">
    <citation type="submission" date="2015-12" db="EMBL/GenBank/DDBJ databases">
        <title>Draft genome sequence of Moniliophthora roreri, the causal agent of frosty pod rot of cacao.</title>
        <authorList>
            <person name="Aime M.C."/>
            <person name="Diaz-Valderrama J.R."/>
            <person name="Kijpornyongpan T."/>
            <person name="Phillips-Mora W."/>
        </authorList>
    </citation>
    <scope>NUCLEOTIDE SEQUENCE [LARGE SCALE GENOMIC DNA]</scope>
    <source>
        <strain evidence="6 7">MCA 2952</strain>
    </source>
</reference>
<feature type="transmembrane region" description="Helical" evidence="4">
    <location>
        <begin position="56"/>
        <end position="77"/>
    </location>
</feature>
<evidence type="ECO:0000256" key="1">
    <source>
        <dbReference type="ARBA" id="ARBA00004141"/>
    </source>
</evidence>
<dbReference type="Proteomes" id="UP000054988">
    <property type="component" value="Unassembled WGS sequence"/>
</dbReference>
<dbReference type="AlphaFoldDB" id="A0A0W0FDL1"/>
<evidence type="ECO:0000313" key="7">
    <source>
        <dbReference type="Proteomes" id="UP000054988"/>
    </source>
</evidence>
<feature type="domain" description="Major facilitator superfamily (MFS) profile" evidence="5">
    <location>
        <begin position="259"/>
        <end position="446"/>
    </location>
</feature>
<dbReference type="EMBL" id="LATX01002092">
    <property type="protein sequence ID" value="KTB34308.1"/>
    <property type="molecule type" value="Genomic_DNA"/>
</dbReference>
<protein>
    <submittedName>
        <fullName evidence="6">Putative MFS general substrate transporter</fullName>
    </submittedName>
</protein>
<dbReference type="Gene3D" id="1.20.1250.20">
    <property type="entry name" value="MFS general substrate transporter like domains"/>
    <property type="match status" value="2"/>
</dbReference>
<proteinExistence type="inferred from homology"/>
<feature type="transmembrane region" description="Helical" evidence="4">
    <location>
        <begin position="123"/>
        <end position="142"/>
    </location>
</feature>
<dbReference type="GO" id="GO:0022857">
    <property type="term" value="F:transmembrane transporter activity"/>
    <property type="evidence" value="ECO:0007669"/>
    <property type="project" value="InterPro"/>
</dbReference>
<dbReference type="PANTHER" id="PTHR11360:SF234">
    <property type="entry name" value="MFS-TYPE TRANSPORTER DBAD-RELATED"/>
    <property type="match status" value="1"/>
</dbReference>
<organism evidence="6 7">
    <name type="scientific">Moniliophthora roreri</name>
    <name type="common">Frosty pod rot fungus</name>
    <name type="synonym">Monilia roreri</name>
    <dbReference type="NCBI Taxonomy" id="221103"/>
    <lineage>
        <taxon>Eukaryota</taxon>
        <taxon>Fungi</taxon>
        <taxon>Dikarya</taxon>
        <taxon>Basidiomycota</taxon>
        <taxon>Agaricomycotina</taxon>
        <taxon>Agaricomycetes</taxon>
        <taxon>Agaricomycetidae</taxon>
        <taxon>Agaricales</taxon>
        <taxon>Marasmiineae</taxon>
        <taxon>Marasmiaceae</taxon>
        <taxon>Moniliophthora</taxon>
    </lineage>
</organism>
<comment type="caution">
    <text evidence="6">The sequence shown here is derived from an EMBL/GenBank/DDBJ whole genome shotgun (WGS) entry which is preliminary data.</text>
</comment>
<feature type="region of interest" description="Disordered" evidence="3">
    <location>
        <begin position="1"/>
        <end position="33"/>
    </location>
</feature>
<dbReference type="InterPro" id="IPR036259">
    <property type="entry name" value="MFS_trans_sf"/>
</dbReference>
<evidence type="ECO:0000256" key="3">
    <source>
        <dbReference type="SAM" id="MobiDB-lite"/>
    </source>
</evidence>
<evidence type="ECO:0000256" key="4">
    <source>
        <dbReference type="SAM" id="Phobius"/>
    </source>
</evidence>
<sequence>MSSSKRDVLEPSNNSREESELAGSELEKDPGANPEYVLEASAKKEDTEFPDGGIRAWLVVFGAMCSTFSTFGFVNSWGTFQAYYEQVVLSSSSPSSIAWIGSVQYAIIFLPGLLAGRLFDIGYFRVMISSSSVLIVVATFLIPECKVYWQFLLCQGFAIGLGCGGIFSATVSVMAHWFKRRRGLAMGFVTSGAAIGGIFFPVVIRSLVQNIGFPWCMRTLGFVLTVTLGLANLTLKRRLPPLKGGLGGMFHRRLFSSVPYKVYCLAGFVAWLGMYTALTFLNSSAVFYGVSPGFAIYLTAIANASSGIARLLTGYLSDRLGSLNIIIPFTLVSAVMTYAWPFARDVASLVVVAIIYGFASGTYISILMNPIIAMGDASDVGLRVGVASTVLGLGALLGPPISGAIERSSGGFPAVGYYAGSIIILSAALMILSRQLLLDWKIRGQV</sequence>
<comment type="subcellular location">
    <subcellularLocation>
        <location evidence="1">Membrane</location>
        <topology evidence="1">Multi-pass membrane protein</topology>
    </subcellularLocation>
</comment>